<dbReference type="GO" id="GO:0097729">
    <property type="term" value="C:9+2 motile cilium"/>
    <property type="evidence" value="ECO:0007669"/>
    <property type="project" value="TreeGrafter"/>
</dbReference>
<dbReference type="EMBL" id="REGN01012291">
    <property type="protein sequence ID" value="RMZ96259.1"/>
    <property type="molecule type" value="Genomic_DNA"/>
</dbReference>
<dbReference type="PANTHER" id="PTHR46500">
    <property type="entry name" value="CILIA- AND FLAGELLA-ASSOCIATED PROTEIN 221"/>
    <property type="match status" value="1"/>
</dbReference>
<dbReference type="STRING" id="10195.A0A3M7PBB7"/>
<dbReference type="GO" id="GO:0003341">
    <property type="term" value="P:cilium movement"/>
    <property type="evidence" value="ECO:0007669"/>
    <property type="project" value="InterPro"/>
</dbReference>
<reference evidence="1 2" key="1">
    <citation type="journal article" date="2018" name="Sci. Rep.">
        <title>Genomic signatures of local adaptation to the degree of environmental predictability in rotifers.</title>
        <authorList>
            <person name="Franch-Gras L."/>
            <person name="Hahn C."/>
            <person name="Garcia-Roger E.M."/>
            <person name="Carmona M.J."/>
            <person name="Serra M."/>
            <person name="Gomez A."/>
        </authorList>
    </citation>
    <scope>NUCLEOTIDE SEQUENCE [LARGE SCALE GENOMIC DNA]</scope>
    <source>
        <strain evidence="1">HYR1</strain>
    </source>
</reference>
<proteinExistence type="predicted"/>
<accession>A0A3M7PBB7</accession>
<name>A0A3M7PBB7_BRAPC</name>
<gene>
    <name evidence="1" type="ORF">BpHYR1_004584</name>
</gene>
<evidence type="ECO:0000313" key="1">
    <source>
        <dbReference type="EMBL" id="RMZ96259.1"/>
    </source>
</evidence>
<organism evidence="1 2">
    <name type="scientific">Brachionus plicatilis</name>
    <name type="common">Marine rotifer</name>
    <name type="synonym">Brachionus muelleri</name>
    <dbReference type="NCBI Taxonomy" id="10195"/>
    <lineage>
        <taxon>Eukaryota</taxon>
        <taxon>Metazoa</taxon>
        <taxon>Spiralia</taxon>
        <taxon>Gnathifera</taxon>
        <taxon>Rotifera</taxon>
        <taxon>Eurotatoria</taxon>
        <taxon>Monogononta</taxon>
        <taxon>Pseudotrocha</taxon>
        <taxon>Ploima</taxon>
        <taxon>Brachionidae</taxon>
        <taxon>Brachionus</taxon>
    </lineage>
</organism>
<keyword evidence="2" id="KW-1185">Reference proteome</keyword>
<dbReference type="Proteomes" id="UP000276133">
    <property type="component" value="Unassembled WGS sequence"/>
</dbReference>
<dbReference type="AlphaFoldDB" id="A0A3M7PBB7"/>
<dbReference type="Pfam" id="PF24771">
    <property type="entry name" value="Ig_CFAP74_1st"/>
    <property type="match status" value="1"/>
</dbReference>
<comment type="caution">
    <text evidence="1">The sequence shown here is derived from an EMBL/GenBank/DDBJ whole genome shotgun (WGS) entry which is preliminary data.</text>
</comment>
<protein>
    <submittedName>
        <fullName evidence="1">Primary ciliary dyskinesia</fullName>
    </submittedName>
</protein>
<evidence type="ECO:0000313" key="2">
    <source>
        <dbReference type="Proteomes" id="UP000276133"/>
    </source>
</evidence>
<dbReference type="PANTHER" id="PTHR46500:SF1">
    <property type="entry name" value="CILIA- AND FLAGELLA-ASSOCIATED PROTEIN 221"/>
    <property type="match status" value="1"/>
</dbReference>
<dbReference type="InterPro" id="IPR029676">
    <property type="entry name" value="CFAP221"/>
</dbReference>
<sequence length="155" mass="18033">MASKVVSGHVEPIELNQNKKIPPIQPKRQPNRLKLTDSLVAPVEKIPVPNHLLDTKIFAKLQRNDAFEVSPVEVHFSGFEIDKSDQKRYTQILKVINISGQLQRMTVIPPQTKFFTIHYVKQERLVAGFALEIKVFFRPQEYKYYQDAIRIYSQN</sequence>
<dbReference type="OrthoDB" id="5538672at2759"/>
<dbReference type="GO" id="GO:0044458">
    <property type="term" value="P:motile cilium assembly"/>
    <property type="evidence" value="ECO:0007669"/>
    <property type="project" value="TreeGrafter"/>
</dbReference>